<organism evidence="8 9">
    <name type="scientific">Tribolium castaneum</name>
    <name type="common">Red flour beetle</name>
    <dbReference type="NCBI Taxonomy" id="7070"/>
    <lineage>
        <taxon>Eukaryota</taxon>
        <taxon>Metazoa</taxon>
        <taxon>Ecdysozoa</taxon>
        <taxon>Arthropoda</taxon>
        <taxon>Hexapoda</taxon>
        <taxon>Insecta</taxon>
        <taxon>Pterygota</taxon>
        <taxon>Neoptera</taxon>
        <taxon>Endopterygota</taxon>
        <taxon>Coleoptera</taxon>
        <taxon>Polyphaga</taxon>
        <taxon>Cucujiformia</taxon>
        <taxon>Tenebrionidae</taxon>
        <taxon>Tenebrionidae incertae sedis</taxon>
        <taxon>Tribolium</taxon>
    </lineage>
</organism>
<reference evidence="8 9" key="1">
    <citation type="journal article" date="2008" name="Nature">
        <title>The genome of the model beetle and pest Tribolium castaneum.</title>
        <authorList>
            <consortium name="Tribolium Genome Sequencing Consortium"/>
            <person name="Richards S."/>
            <person name="Gibbs R.A."/>
            <person name="Weinstock G.M."/>
            <person name="Brown S.J."/>
            <person name="Denell R."/>
            <person name="Beeman R.W."/>
            <person name="Gibbs R."/>
            <person name="Beeman R.W."/>
            <person name="Brown S.J."/>
            <person name="Bucher G."/>
            <person name="Friedrich M."/>
            <person name="Grimmelikhuijzen C.J."/>
            <person name="Klingler M."/>
            <person name="Lorenzen M."/>
            <person name="Richards S."/>
            <person name="Roth S."/>
            <person name="Schroder R."/>
            <person name="Tautz D."/>
            <person name="Zdobnov E.M."/>
            <person name="Muzny D."/>
            <person name="Gibbs R.A."/>
            <person name="Weinstock G.M."/>
            <person name="Attaway T."/>
            <person name="Bell S."/>
            <person name="Buhay C.J."/>
            <person name="Chandrabose M.N."/>
            <person name="Chavez D."/>
            <person name="Clerk-Blankenburg K.P."/>
            <person name="Cree A."/>
            <person name="Dao M."/>
            <person name="Davis C."/>
            <person name="Chacko J."/>
            <person name="Dinh H."/>
            <person name="Dugan-Rocha S."/>
            <person name="Fowler G."/>
            <person name="Garner T.T."/>
            <person name="Garnes J."/>
            <person name="Gnirke A."/>
            <person name="Hawes A."/>
            <person name="Hernandez J."/>
            <person name="Hines S."/>
            <person name="Holder M."/>
            <person name="Hume J."/>
            <person name="Jhangiani S.N."/>
            <person name="Joshi V."/>
            <person name="Khan Z.M."/>
            <person name="Jackson L."/>
            <person name="Kovar C."/>
            <person name="Kowis A."/>
            <person name="Lee S."/>
            <person name="Lewis L.R."/>
            <person name="Margolis J."/>
            <person name="Morgan M."/>
            <person name="Nazareth L.V."/>
            <person name="Nguyen N."/>
            <person name="Okwuonu G."/>
            <person name="Parker D."/>
            <person name="Richards S."/>
            <person name="Ruiz S.J."/>
            <person name="Santibanez J."/>
            <person name="Savard J."/>
            <person name="Scherer S.E."/>
            <person name="Schneider B."/>
            <person name="Sodergren E."/>
            <person name="Tautz D."/>
            <person name="Vattahil S."/>
            <person name="Villasana D."/>
            <person name="White C.S."/>
            <person name="Wright R."/>
            <person name="Park Y."/>
            <person name="Beeman R.W."/>
            <person name="Lord J."/>
            <person name="Oppert B."/>
            <person name="Lorenzen M."/>
            <person name="Brown S."/>
            <person name="Wang L."/>
            <person name="Savard J."/>
            <person name="Tautz D."/>
            <person name="Richards S."/>
            <person name="Weinstock G."/>
            <person name="Gibbs R.A."/>
            <person name="Liu Y."/>
            <person name="Worley K."/>
            <person name="Weinstock G."/>
            <person name="Elsik C.G."/>
            <person name="Reese J.T."/>
            <person name="Elhaik E."/>
            <person name="Landan G."/>
            <person name="Graur D."/>
            <person name="Arensburger P."/>
            <person name="Atkinson P."/>
            <person name="Beeman R.W."/>
            <person name="Beidler J."/>
            <person name="Brown S.J."/>
            <person name="Demuth J.P."/>
            <person name="Drury D.W."/>
            <person name="Du Y.Z."/>
            <person name="Fujiwara H."/>
            <person name="Lorenzen M."/>
            <person name="Maselli V."/>
            <person name="Osanai M."/>
            <person name="Park Y."/>
            <person name="Robertson H.M."/>
            <person name="Tu Z."/>
            <person name="Wang J.J."/>
            <person name="Wang S."/>
            <person name="Richards S."/>
            <person name="Song H."/>
            <person name="Zhang L."/>
            <person name="Sodergren E."/>
            <person name="Werner D."/>
            <person name="Stanke M."/>
            <person name="Morgenstern B."/>
            <person name="Solovyev V."/>
            <person name="Kosarev P."/>
            <person name="Brown G."/>
            <person name="Chen H.C."/>
            <person name="Ermolaeva O."/>
            <person name="Hlavina W."/>
            <person name="Kapustin Y."/>
            <person name="Kiryutin B."/>
            <person name="Kitts P."/>
            <person name="Maglott D."/>
            <person name="Pruitt K."/>
            <person name="Sapojnikov V."/>
            <person name="Souvorov A."/>
            <person name="Mackey A.J."/>
            <person name="Waterhouse R.M."/>
            <person name="Wyder S."/>
            <person name="Zdobnov E.M."/>
            <person name="Zdobnov E.M."/>
            <person name="Wyder S."/>
            <person name="Kriventseva E.V."/>
            <person name="Kadowaki T."/>
            <person name="Bork P."/>
            <person name="Aranda M."/>
            <person name="Bao R."/>
            <person name="Beermann A."/>
            <person name="Berns N."/>
            <person name="Bolognesi R."/>
            <person name="Bonneton F."/>
            <person name="Bopp D."/>
            <person name="Brown S.J."/>
            <person name="Bucher G."/>
            <person name="Butts T."/>
            <person name="Chaumot A."/>
            <person name="Denell R.E."/>
            <person name="Ferrier D.E."/>
            <person name="Friedrich M."/>
            <person name="Gordon C.M."/>
            <person name="Jindra M."/>
            <person name="Klingler M."/>
            <person name="Lan Q."/>
            <person name="Lattorff H.M."/>
            <person name="Laudet V."/>
            <person name="von Levetsow C."/>
            <person name="Liu Z."/>
            <person name="Lutz R."/>
            <person name="Lynch J.A."/>
            <person name="da Fonseca R.N."/>
            <person name="Posnien N."/>
            <person name="Reuter R."/>
            <person name="Roth S."/>
            <person name="Savard J."/>
            <person name="Schinko J.B."/>
            <person name="Schmitt C."/>
            <person name="Schoppmeier M."/>
            <person name="Schroder R."/>
            <person name="Shippy T.D."/>
            <person name="Simonnet F."/>
            <person name="Marques-Souza H."/>
            <person name="Tautz D."/>
            <person name="Tomoyasu Y."/>
            <person name="Trauner J."/>
            <person name="Van der Zee M."/>
            <person name="Vervoort M."/>
            <person name="Wittkopp N."/>
            <person name="Wimmer E.A."/>
            <person name="Yang X."/>
            <person name="Jones A.K."/>
            <person name="Sattelle D.B."/>
            <person name="Ebert P.R."/>
            <person name="Nelson D."/>
            <person name="Scott J.G."/>
            <person name="Beeman R.W."/>
            <person name="Muthukrishnan S."/>
            <person name="Kramer K.J."/>
            <person name="Arakane Y."/>
            <person name="Beeman R.W."/>
            <person name="Zhu Q."/>
            <person name="Hogenkamp D."/>
            <person name="Dixit R."/>
            <person name="Oppert B."/>
            <person name="Jiang H."/>
            <person name="Zou Z."/>
            <person name="Marshall J."/>
            <person name="Elpidina E."/>
            <person name="Vinokurov K."/>
            <person name="Oppert C."/>
            <person name="Zou Z."/>
            <person name="Evans J."/>
            <person name="Lu Z."/>
            <person name="Zhao P."/>
            <person name="Sumathipala N."/>
            <person name="Altincicek B."/>
            <person name="Vilcinskas A."/>
            <person name="Williams M."/>
            <person name="Hultmark D."/>
            <person name="Hetru C."/>
            <person name="Jiang H."/>
            <person name="Grimmelikhuijzen C.J."/>
            <person name="Hauser F."/>
            <person name="Cazzamali G."/>
            <person name="Williamson M."/>
            <person name="Park Y."/>
            <person name="Li B."/>
            <person name="Tanaka Y."/>
            <person name="Predel R."/>
            <person name="Neupert S."/>
            <person name="Schachtner J."/>
            <person name="Verleyen P."/>
            <person name="Raible F."/>
            <person name="Bork P."/>
            <person name="Friedrich M."/>
            <person name="Walden K.K."/>
            <person name="Robertson H.M."/>
            <person name="Angeli S."/>
            <person name="Foret S."/>
            <person name="Bucher G."/>
            <person name="Schuetz S."/>
            <person name="Maleszka R."/>
            <person name="Wimmer E.A."/>
            <person name="Beeman R.W."/>
            <person name="Lorenzen M."/>
            <person name="Tomoyasu Y."/>
            <person name="Miller S.C."/>
            <person name="Grossmann D."/>
            <person name="Bucher G."/>
        </authorList>
    </citation>
    <scope>NUCLEOTIDE SEQUENCE [LARGE SCALE GENOMIC DNA]</scope>
    <source>
        <strain evidence="8 9">Georgia GA2</strain>
    </source>
</reference>
<evidence type="ECO:0000256" key="1">
    <source>
        <dbReference type="ARBA" id="ARBA00010220"/>
    </source>
</evidence>
<dbReference type="EMBL" id="KQ971344">
    <property type="protein sequence ID" value="KYB27132.1"/>
    <property type="molecule type" value="Genomic_DNA"/>
</dbReference>
<feature type="region of interest" description="Disordered" evidence="5">
    <location>
        <begin position="83"/>
        <end position="102"/>
    </location>
</feature>
<evidence type="ECO:0000259" key="6">
    <source>
        <dbReference type="PROSITE" id="PS50001"/>
    </source>
</evidence>
<dbReference type="SUPFAM" id="SSF109805">
    <property type="entry name" value="Phenylalanine zipper"/>
    <property type="match status" value="1"/>
</dbReference>
<dbReference type="InterPro" id="IPR011993">
    <property type="entry name" value="PH-like_dom_sf"/>
</dbReference>
<dbReference type="Gene3D" id="3.30.505.10">
    <property type="entry name" value="SH2 domain"/>
    <property type="match status" value="1"/>
</dbReference>
<dbReference type="InterPro" id="IPR036860">
    <property type="entry name" value="SH2_dom_sf"/>
</dbReference>
<comment type="similarity">
    <text evidence="1">Belongs to the SH2B adapter family.</text>
</comment>
<dbReference type="PANTHER" id="PTHR10872">
    <property type="entry name" value="SH2B ADAPTER PROTEIN"/>
    <property type="match status" value="1"/>
</dbReference>
<dbReference type="GO" id="GO:0035556">
    <property type="term" value="P:intracellular signal transduction"/>
    <property type="evidence" value="ECO:0000318"/>
    <property type="project" value="GO_Central"/>
</dbReference>
<evidence type="ECO:0000313" key="9">
    <source>
        <dbReference type="Proteomes" id="UP000007266"/>
    </source>
</evidence>
<dbReference type="InterPro" id="IPR036290">
    <property type="entry name" value="Phe_ZIP_sf"/>
</dbReference>
<dbReference type="FunCoup" id="A0A139WGQ1">
    <property type="interactions" value="913"/>
</dbReference>
<dbReference type="InterPro" id="IPR000980">
    <property type="entry name" value="SH2"/>
</dbReference>
<dbReference type="Pfam" id="PF00169">
    <property type="entry name" value="PH"/>
    <property type="match status" value="1"/>
</dbReference>
<feature type="domain" description="SH2" evidence="6">
    <location>
        <begin position="322"/>
        <end position="420"/>
    </location>
</feature>
<dbReference type="InterPro" id="IPR015012">
    <property type="entry name" value="Phe_ZIP"/>
</dbReference>
<dbReference type="InParanoid" id="A0A139WGQ1"/>
<dbReference type="PANTHER" id="PTHR10872:SF2">
    <property type="entry name" value="LNK, ISOFORM D"/>
    <property type="match status" value="1"/>
</dbReference>
<dbReference type="Gene3D" id="2.30.29.30">
    <property type="entry name" value="Pleckstrin-homology domain (PH domain)/Phosphotyrosine-binding domain (PTB)"/>
    <property type="match status" value="1"/>
</dbReference>
<dbReference type="PhylomeDB" id="A0A139WGQ1"/>
<feature type="domain" description="PH" evidence="7">
    <location>
        <begin position="145"/>
        <end position="255"/>
    </location>
</feature>
<evidence type="ECO:0000259" key="7">
    <source>
        <dbReference type="PROSITE" id="PS50003"/>
    </source>
</evidence>
<evidence type="ECO:0000256" key="2">
    <source>
        <dbReference type="ARBA" id="ARBA00022553"/>
    </source>
</evidence>
<dbReference type="Gene3D" id="6.10.140.110">
    <property type="match status" value="1"/>
</dbReference>
<feature type="region of interest" description="Disordered" evidence="5">
    <location>
        <begin position="264"/>
        <end position="294"/>
    </location>
</feature>
<evidence type="ECO:0000256" key="3">
    <source>
        <dbReference type="ARBA" id="ARBA00022999"/>
    </source>
</evidence>
<dbReference type="SUPFAM" id="SSF55550">
    <property type="entry name" value="SH2 domain"/>
    <property type="match status" value="1"/>
</dbReference>
<dbReference type="PROSITE" id="PS50003">
    <property type="entry name" value="PH_DOMAIN"/>
    <property type="match status" value="1"/>
</dbReference>
<keyword evidence="2" id="KW-0597">Phosphoprotein</keyword>
<dbReference type="FunFam" id="3.30.505.10:FF:000008">
    <property type="entry name" value="SH2B adapter protein 1 isoform 2"/>
    <property type="match status" value="1"/>
</dbReference>
<dbReference type="InterPro" id="IPR001849">
    <property type="entry name" value="PH_domain"/>
</dbReference>
<dbReference type="InterPro" id="IPR030523">
    <property type="entry name" value="SH2B"/>
</dbReference>
<dbReference type="OrthoDB" id="10047184at2759"/>
<dbReference type="SUPFAM" id="SSF50729">
    <property type="entry name" value="PH domain-like"/>
    <property type="match status" value="1"/>
</dbReference>
<dbReference type="CDD" id="cd01231">
    <property type="entry name" value="PH_SH2B_family"/>
    <property type="match status" value="1"/>
</dbReference>
<dbReference type="PRINTS" id="PR00401">
    <property type="entry name" value="SH2DOMAIN"/>
</dbReference>
<dbReference type="PROSITE" id="PS50001">
    <property type="entry name" value="SH2"/>
    <property type="match status" value="1"/>
</dbReference>
<dbReference type="eggNOG" id="ENOG502QT43">
    <property type="taxonomic scope" value="Eukaryota"/>
</dbReference>
<dbReference type="GO" id="GO:0005886">
    <property type="term" value="C:plasma membrane"/>
    <property type="evidence" value="ECO:0000318"/>
    <property type="project" value="GO_Central"/>
</dbReference>
<dbReference type="Pfam" id="PF00017">
    <property type="entry name" value="SH2"/>
    <property type="match status" value="1"/>
</dbReference>
<evidence type="ECO:0000256" key="4">
    <source>
        <dbReference type="PROSITE-ProRule" id="PRU00191"/>
    </source>
</evidence>
<dbReference type="AlphaFoldDB" id="A0A139WGQ1"/>
<dbReference type="Pfam" id="PF08916">
    <property type="entry name" value="Phe_ZIP"/>
    <property type="match status" value="1"/>
</dbReference>
<proteinExistence type="inferred from homology"/>
<dbReference type="GO" id="GO:0005068">
    <property type="term" value="F:transmembrane receptor protein tyrosine kinase adaptor activity"/>
    <property type="evidence" value="ECO:0000318"/>
    <property type="project" value="GO_Central"/>
</dbReference>
<reference evidence="8 9" key="2">
    <citation type="journal article" date="2010" name="Nucleic Acids Res.">
        <title>BeetleBase in 2010: revisions to provide comprehensive genomic information for Tribolium castaneum.</title>
        <authorList>
            <person name="Kim H.S."/>
            <person name="Murphy T."/>
            <person name="Xia J."/>
            <person name="Caragea D."/>
            <person name="Park Y."/>
            <person name="Beeman R.W."/>
            <person name="Lorenzen M.D."/>
            <person name="Butcher S."/>
            <person name="Manak J.R."/>
            <person name="Brown S.J."/>
        </authorList>
    </citation>
    <scope>GENOME REANNOTATION</scope>
    <source>
        <strain evidence="8 9">Georgia GA2</strain>
    </source>
</reference>
<dbReference type="SMART" id="SM00252">
    <property type="entry name" value="SH2"/>
    <property type="match status" value="1"/>
</dbReference>
<dbReference type="SMART" id="SM00233">
    <property type="entry name" value="PH"/>
    <property type="match status" value="1"/>
</dbReference>
<name>A0A139WGQ1_TRICA</name>
<dbReference type="InterPro" id="IPR035057">
    <property type="entry name" value="SH2B1_SH2"/>
</dbReference>
<keyword evidence="9" id="KW-1185">Reference proteome</keyword>
<dbReference type="CDD" id="cd10346">
    <property type="entry name" value="SH2_SH2B_family"/>
    <property type="match status" value="1"/>
</dbReference>
<evidence type="ECO:0000256" key="5">
    <source>
        <dbReference type="SAM" id="MobiDB-lite"/>
    </source>
</evidence>
<dbReference type="FunFam" id="2.30.29.30:FF:000354">
    <property type="entry name" value="Lnk, isoform D"/>
    <property type="match status" value="1"/>
</dbReference>
<dbReference type="OMA" id="TQKWEKS"/>
<dbReference type="Proteomes" id="UP000007266">
    <property type="component" value="Linkage group 6"/>
</dbReference>
<keyword evidence="3 4" id="KW-0727">SH2 domain</keyword>
<dbReference type="STRING" id="7070.A0A139WGQ1"/>
<gene>
    <name evidence="8" type="primary">AUGUSTUS-3.0.2_15430</name>
    <name evidence="8" type="ORF">TcasGA2_TC015430</name>
</gene>
<evidence type="ECO:0000313" key="8">
    <source>
        <dbReference type="EMBL" id="KYB27132.1"/>
    </source>
</evidence>
<protein>
    <submittedName>
        <fullName evidence="8">SH2B adapter protein 2-like Protein</fullName>
    </submittedName>
</protein>
<sequence length="488" mass="54559">MASAAELPSADNSWIEFCERHASVAAQDFSKSCVQFMSLNLSESAKATITHKDFLGKFLETFAEHFETDFGKRKAQVAKIANGGSRLDDDASEPEEGSPKMPHKPFFRRLSFKMLRKGKDLFHKQHSDEVDLAHNKTKLAKIVVECRKEGIVSYSTPESLDQPGGPPKWEKCRLALVKAVGGYMLEFYSPPKSTKPRSGVFCALITEARETTALEMPDHENTFVLKANNSLEFVILARDTDDMRSWLATIKYCIRSGAGYGDTAPGDQRDYHSDAPELPPRHVSGRGGDRLSSSSNFDMCPSTGDNISMETDIGQTLKKEFWFHGTLGRSEATNLVLHDGARGHGLFLVRQSETRTGEFVLTFNFQGRAKHLRMTINDQGQCRVQHFWFQSIYEMLEHFRQQPIPLESGGNSDVTLTDFVVNSAARGQLQGSMGRSSQASTNGVHERRVPPIPEIRQVQTHNGSVRTQETTLEQISEARAVENQYSFV</sequence>
<accession>A0A139WGQ1</accession>